<dbReference type="PATRIC" id="fig|1229205.11.peg.6466"/>
<dbReference type="STRING" id="1229205.BUPH_06776"/>
<evidence type="ECO:0000313" key="2">
    <source>
        <dbReference type="Proteomes" id="UP000010105"/>
    </source>
</evidence>
<gene>
    <name evidence="1" type="ORF">BUPH_06776</name>
</gene>
<dbReference type="Proteomes" id="UP000010105">
    <property type="component" value="Chromosome 2"/>
</dbReference>
<protein>
    <submittedName>
        <fullName evidence="1">Uncharacterized protein</fullName>
    </submittedName>
</protein>
<proteinExistence type="predicted"/>
<accession>K0DYZ2</accession>
<evidence type="ECO:0000313" key="1">
    <source>
        <dbReference type="EMBL" id="AFT89827.1"/>
    </source>
</evidence>
<organism evidence="1 2">
    <name type="scientific">Paraburkholderia phenoliruptrix BR3459a</name>
    <dbReference type="NCBI Taxonomy" id="1229205"/>
    <lineage>
        <taxon>Bacteria</taxon>
        <taxon>Pseudomonadati</taxon>
        <taxon>Pseudomonadota</taxon>
        <taxon>Betaproteobacteria</taxon>
        <taxon>Burkholderiales</taxon>
        <taxon>Burkholderiaceae</taxon>
        <taxon>Paraburkholderia</taxon>
    </lineage>
</organism>
<sequence length="71" mass="7379">MRCASRGAKRAGRIGVRAFARPDACHTCFTCERYGPADALNVHRFANAHVAVDEAQLACGDALGASGCSLG</sequence>
<name>K0DYZ2_9BURK</name>
<dbReference type="EMBL" id="CP003864">
    <property type="protein sequence ID" value="AFT89827.1"/>
    <property type="molecule type" value="Genomic_DNA"/>
</dbReference>
<dbReference type="KEGG" id="bpx:BUPH_06776"/>
<dbReference type="HOGENOM" id="CLU_2732271_0_0_4"/>
<reference evidence="1 2" key="1">
    <citation type="journal article" date="2012" name="J. Bacteriol.">
        <title>Complete Genome Sequence of Burkholderia phenoliruptrix BR3459a (CLA1), a Heat-Tolerant, Nitrogen-Fixing Symbiont of Mimosa flocculosa.</title>
        <authorList>
            <person name="de Oliveira Cunha C."/>
            <person name="Goda Zuleta L.F."/>
            <person name="Paula de Almeida L.G."/>
            <person name="Prioli Ciapina L."/>
            <person name="Lustrino Borges W."/>
            <person name="Pitard R.M."/>
            <person name="Baldani J.I."/>
            <person name="Straliotto R."/>
            <person name="de Faria S.M."/>
            <person name="Hungria M."/>
            <person name="Sousa Cavada B."/>
            <person name="Mercante F.M."/>
            <person name="Ribeiro de Vasconcelos A.T."/>
        </authorList>
    </citation>
    <scope>NUCLEOTIDE SEQUENCE [LARGE SCALE GENOMIC DNA]</scope>
    <source>
        <strain evidence="1 2">BR3459a</strain>
    </source>
</reference>
<dbReference type="AlphaFoldDB" id="K0DYZ2"/>